<reference evidence="1" key="2">
    <citation type="submission" date="2020-09" db="EMBL/GenBank/DDBJ databases">
        <authorList>
            <person name="Sun Q."/>
            <person name="Kim S."/>
        </authorList>
    </citation>
    <scope>NUCLEOTIDE SEQUENCE</scope>
    <source>
        <strain evidence="1">KCTC 22169</strain>
    </source>
</reference>
<proteinExistence type="predicted"/>
<dbReference type="EMBL" id="BMXR01000006">
    <property type="protein sequence ID" value="GGX57608.1"/>
    <property type="molecule type" value="Genomic_DNA"/>
</dbReference>
<sequence>MNNGKLDTILAPVLKLDWADTSSVETVTKTALMRLSEDKSLLKSLITNLYEDEAKFSRCEKDYNIEKYVLFSDNETGVRLRMHVMYPHSSDIPHSHRMNFTSLILHGGYKHTLYSPMDDGSTLHDAELIKPIYIKDEVRNVPYYIDHTVIHNLRAVGEDKCVSLMLRSPAQKQRAIHYDFGSNETWWRYGSKERTPESLKNTREVTRADIDNLLTLLETYKVL</sequence>
<dbReference type="SUPFAM" id="SSF51182">
    <property type="entry name" value="RmlC-like cupins"/>
    <property type="match status" value="1"/>
</dbReference>
<dbReference type="RefSeq" id="WP_189609395.1">
    <property type="nucleotide sequence ID" value="NZ_BMXR01000006.1"/>
</dbReference>
<name>A0A918NA26_9GAMM</name>
<evidence type="ECO:0000313" key="1">
    <source>
        <dbReference type="EMBL" id="GGX57608.1"/>
    </source>
</evidence>
<organism evidence="1 2">
    <name type="scientific">Saccharospirillum salsuginis</name>
    <dbReference type="NCBI Taxonomy" id="418750"/>
    <lineage>
        <taxon>Bacteria</taxon>
        <taxon>Pseudomonadati</taxon>
        <taxon>Pseudomonadota</taxon>
        <taxon>Gammaproteobacteria</taxon>
        <taxon>Oceanospirillales</taxon>
        <taxon>Saccharospirillaceae</taxon>
        <taxon>Saccharospirillum</taxon>
    </lineage>
</organism>
<accession>A0A918NA26</accession>
<reference evidence="1" key="1">
    <citation type="journal article" date="2014" name="Int. J. Syst. Evol. Microbiol.">
        <title>Complete genome sequence of Corynebacterium casei LMG S-19264T (=DSM 44701T), isolated from a smear-ripened cheese.</title>
        <authorList>
            <consortium name="US DOE Joint Genome Institute (JGI-PGF)"/>
            <person name="Walter F."/>
            <person name="Albersmeier A."/>
            <person name="Kalinowski J."/>
            <person name="Ruckert C."/>
        </authorList>
    </citation>
    <scope>NUCLEOTIDE SEQUENCE</scope>
    <source>
        <strain evidence="1">KCTC 22169</strain>
    </source>
</reference>
<dbReference type="Proteomes" id="UP000626148">
    <property type="component" value="Unassembled WGS sequence"/>
</dbReference>
<keyword evidence="2" id="KW-1185">Reference proteome</keyword>
<gene>
    <name evidence="1" type="ORF">GCM10007392_26500</name>
</gene>
<protein>
    <submittedName>
        <fullName evidence="1">Uncharacterized protein</fullName>
    </submittedName>
</protein>
<evidence type="ECO:0000313" key="2">
    <source>
        <dbReference type="Proteomes" id="UP000626148"/>
    </source>
</evidence>
<dbReference type="AlphaFoldDB" id="A0A918NA26"/>
<dbReference type="InterPro" id="IPR011051">
    <property type="entry name" value="RmlC_Cupin_sf"/>
</dbReference>
<dbReference type="InterPro" id="IPR014710">
    <property type="entry name" value="RmlC-like_jellyroll"/>
</dbReference>
<dbReference type="Gene3D" id="2.60.120.10">
    <property type="entry name" value="Jelly Rolls"/>
    <property type="match status" value="1"/>
</dbReference>
<comment type="caution">
    <text evidence="1">The sequence shown here is derived from an EMBL/GenBank/DDBJ whole genome shotgun (WGS) entry which is preliminary data.</text>
</comment>